<feature type="compositionally biased region" description="Gly residues" evidence="1">
    <location>
        <begin position="120"/>
        <end position="134"/>
    </location>
</feature>
<feature type="region of interest" description="Disordered" evidence="1">
    <location>
        <begin position="243"/>
        <end position="270"/>
    </location>
</feature>
<accession>A0A836CMY2</accession>
<feature type="compositionally biased region" description="Low complexity" evidence="1">
    <location>
        <begin position="100"/>
        <end position="112"/>
    </location>
</feature>
<dbReference type="AlphaFoldDB" id="A0A836CMY2"/>
<dbReference type="OrthoDB" id="514832at2759"/>
<comment type="caution">
    <text evidence="2">The sequence shown here is derived from an EMBL/GenBank/DDBJ whole genome shotgun (WGS) entry which is preliminary data.</text>
</comment>
<protein>
    <submittedName>
        <fullName evidence="2">Uncharacterized protein</fullName>
    </submittedName>
</protein>
<dbReference type="EMBL" id="JAFCMP010000007">
    <property type="protein sequence ID" value="KAG5192327.1"/>
    <property type="molecule type" value="Genomic_DNA"/>
</dbReference>
<feature type="non-terminal residue" evidence="2">
    <location>
        <position position="270"/>
    </location>
</feature>
<dbReference type="Proteomes" id="UP000664859">
    <property type="component" value="Unassembled WGS sequence"/>
</dbReference>
<feature type="region of interest" description="Disordered" evidence="1">
    <location>
        <begin position="65"/>
        <end position="141"/>
    </location>
</feature>
<keyword evidence="3" id="KW-1185">Reference proteome</keyword>
<gene>
    <name evidence="2" type="ORF">JKP88DRAFT_266214</name>
</gene>
<sequence>MTEVSEAALLKELRVFVPTMSDADTLRNLKVKLCAALHVDTLDAHNKTIKRLYRQVFEELHAEPDNAEGSEGSGHDDHHSAASDKEETPKKQVKKRARPAAKASAKAGGAKAVKAERGGGGKGGVKGGKGGSKGSKGEEEGGEYDQALVALRAMGRAMGMGPSLYKGLKEESKRVQVTMLFRRLKDGGARFKGDVPTQTEISRAQREREKRQDMDGIDTSLIIESGTRQRRGAARAAAAATTAALSSGSDDDSAAIGGIGLGNSDADSSS</sequence>
<reference evidence="2" key="1">
    <citation type="submission" date="2021-02" db="EMBL/GenBank/DDBJ databases">
        <title>First Annotated Genome of the Yellow-green Alga Tribonema minus.</title>
        <authorList>
            <person name="Mahan K.M."/>
        </authorList>
    </citation>
    <scope>NUCLEOTIDE SEQUENCE</scope>
    <source>
        <strain evidence="2">UTEX B ZZ1240</strain>
    </source>
</reference>
<name>A0A836CMY2_9STRA</name>
<evidence type="ECO:0000256" key="1">
    <source>
        <dbReference type="SAM" id="MobiDB-lite"/>
    </source>
</evidence>
<organism evidence="2 3">
    <name type="scientific">Tribonema minus</name>
    <dbReference type="NCBI Taxonomy" id="303371"/>
    <lineage>
        <taxon>Eukaryota</taxon>
        <taxon>Sar</taxon>
        <taxon>Stramenopiles</taxon>
        <taxon>Ochrophyta</taxon>
        <taxon>PX clade</taxon>
        <taxon>Xanthophyceae</taxon>
        <taxon>Tribonematales</taxon>
        <taxon>Tribonemataceae</taxon>
        <taxon>Tribonema</taxon>
    </lineage>
</organism>
<evidence type="ECO:0000313" key="3">
    <source>
        <dbReference type="Proteomes" id="UP000664859"/>
    </source>
</evidence>
<feature type="compositionally biased region" description="Basic and acidic residues" evidence="1">
    <location>
        <begin position="73"/>
        <end position="90"/>
    </location>
</feature>
<feature type="compositionally biased region" description="Basic and acidic residues" evidence="1">
    <location>
        <begin position="204"/>
        <end position="214"/>
    </location>
</feature>
<evidence type="ECO:0000313" key="2">
    <source>
        <dbReference type="EMBL" id="KAG5192327.1"/>
    </source>
</evidence>
<proteinExistence type="predicted"/>
<feature type="region of interest" description="Disordered" evidence="1">
    <location>
        <begin position="204"/>
        <end position="229"/>
    </location>
</feature>